<dbReference type="HOGENOM" id="CLU_1162153_0_0_1"/>
<gene>
    <name evidence="3" type="primary">6046839</name>
    <name evidence="2" type="ORF">CpipJ_CPIJ013620</name>
</gene>
<reference evidence="2" key="1">
    <citation type="submission" date="2007-03" db="EMBL/GenBank/DDBJ databases">
        <title>Annotation of Culex pipiens quinquefasciatus.</title>
        <authorList>
            <consortium name="The Broad Institute Genome Sequencing Platform"/>
            <person name="Atkinson P.W."/>
            <person name="Hemingway J."/>
            <person name="Christensen B.M."/>
            <person name="Higgs S."/>
            <person name="Kodira C."/>
            <person name="Hannick L."/>
            <person name="Megy K."/>
            <person name="O'Leary S."/>
            <person name="Pearson M."/>
            <person name="Haas B.J."/>
            <person name="Mauceli E."/>
            <person name="Wortman J.R."/>
            <person name="Lee N.H."/>
            <person name="Guigo R."/>
            <person name="Stanke M."/>
            <person name="Alvarado L."/>
            <person name="Amedeo P."/>
            <person name="Antoine C.H."/>
            <person name="Arensburger P."/>
            <person name="Bidwell S.L."/>
            <person name="Crawford M."/>
            <person name="Camaro F."/>
            <person name="Devon K."/>
            <person name="Engels R."/>
            <person name="Hammond M."/>
            <person name="Howarth C."/>
            <person name="Koehrsen M."/>
            <person name="Lawson D."/>
            <person name="Montgomery P."/>
            <person name="Nene V."/>
            <person name="Nusbaum C."/>
            <person name="Puiu D."/>
            <person name="Romero-Severson J."/>
            <person name="Severson D.W."/>
            <person name="Shumway M."/>
            <person name="Sisk P."/>
            <person name="Stolte C."/>
            <person name="Zeng Q."/>
            <person name="Eisenstadt E."/>
            <person name="Fraser-Liggett C."/>
            <person name="Strausberg R."/>
            <person name="Galagan J."/>
            <person name="Birren B."/>
            <person name="Collins F.H."/>
        </authorList>
    </citation>
    <scope>NUCLEOTIDE SEQUENCE [LARGE SCALE GENOMIC DNA]</scope>
    <source>
        <strain evidence="2">JHB</strain>
    </source>
</reference>
<dbReference type="InterPro" id="IPR053236">
    <property type="entry name" value="Cornifin"/>
</dbReference>
<evidence type="ECO:0008006" key="5">
    <source>
        <dbReference type="Google" id="ProtNLM"/>
    </source>
</evidence>
<proteinExistence type="predicted"/>
<dbReference type="EnsemblMetazoa" id="CPIJ013620-RA">
    <property type="protein sequence ID" value="CPIJ013620-PA"/>
    <property type="gene ID" value="CPIJ013620"/>
</dbReference>
<protein>
    <recommendedName>
        <fullName evidence="5">Transmembrane protein</fullName>
    </recommendedName>
</protein>
<keyword evidence="4" id="KW-1185">Reference proteome</keyword>
<dbReference type="PANTHER" id="PTHR13884:SF9">
    <property type="entry name" value="PROTEIN CBG13449"/>
    <property type="match status" value="1"/>
</dbReference>
<evidence type="ECO:0000313" key="2">
    <source>
        <dbReference type="EMBL" id="EDS39424.1"/>
    </source>
</evidence>
<dbReference type="EMBL" id="DS232300">
    <property type="protein sequence ID" value="EDS39424.1"/>
    <property type="molecule type" value="Genomic_DNA"/>
</dbReference>
<sequence>MAIKMQTSQWAKTGVPRLFMMGSHLGLIVRLTVWIGIPLCTGARNFIGSSKDFTILPACRGRARYDDRSVCCFGTIYDGRMAGGGLGKIFVETDIPAFIFGALKLYTGRPASRVWKLRVTIKVFYFFLSLDAIKVGFGFIIRHIFEVYFHYAEKKVQLFWESLQIFKSSNLQIFKSSNLQIIKSSNLQIIKSSNLQIFKSSNLQIFKSSNHQIFKSSNLQIFKSSNLQIFKSSNLQIFK</sequence>
<evidence type="ECO:0000313" key="4">
    <source>
        <dbReference type="Proteomes" id="UP000002320"/>
    </source>
</evidence>
<feature type="transmembrane region" description="Helical" evidence="1">
    <location>
        <begin position="123"/>
        <end position="145"/>
    </location>
</feature>
<keyword evidence="1" id="KW-0812">Transmembrane</keyword>
<dbReference type="AlphaFoldDB" id="B0X2V0"/>
<name>B0X2V0_CULQU</name>
<accession>B0X2V0</accession>
<evidence type="ECO:0000313" key="3">
    <source>
        <dbReference type="EnsemblMetazoa" id="CPIJ013620-PA"/>
    </source>
</evidence>
<dbReference type="eggNOG" id="ENOG502S9Y9">
    <property type="taxonomic scope" value="Eukaryota"/>
</dbReference>
<keyword evidence="1" id="KW-1133">Transmembrane helix</keyword>
<keyword evidence="1" id="KW-0472">Membrane</keyword>
<dbReference type="KEGG" id="cqu:CpipJ_CPIJ013620"/>
<dbReference type="VEuPathDB" id="VectorBase:CPIJ013620"/>
<organism>
    <name type="scientific">Culex quinquefasciatus</name>
    <name type="common">Southern house mosquito</name>
    <name type="synonym">Culex pungens</name>
    <dbReference type="NCBI Taxonomy" id="7176"/>
    <lineage>
        <taxon>Eukaryota</taxon>
        <taxon>Metazoa</taxon>
        <taxon>Ecdysozoa</taxon>
        <taxon>Arthropoda</taxon>
        <taxon>Hexapoda</taxon>
        <taxon>Insecta</taxon>
        <taxon>Pterygota</taxon>
        <taxon>Neoptera</taxon>
        <taxon>Endopterygota</taxon>
        <taxon>Diptera</taxon>
        <taxon>Nematocera</taxon>
        <taxon>Culicoidea</taxon>
        <taxon>Culicidae</taxon>
        <taxon>Culicinae</taxon>
        <taxon>Culicini</taxon>
        <taxon>Culex</taxon>
        <taxon>Culex</taxon>
    </lineage>
</organism>
<dbReference type="PANTHER" id="PTHR13884">
    <property type="entry name" value="DUF853 DOMAIN-CONTAINING PROTEIN"/>
    <property type="match status" value="1"/>
</dbReference>
<dbReference type="InParanoid" id="B0X2V0"/>
<evidence type="ECO:0000256" key="1">
    <source>
        <dbReference type="SAM" id="Phobius"/>
    </source>
</evidence>
<reference evidence="3" key="2">
    <citation type="submission" date="2020-05" db="UniProtKB">
        <authorList>
            <consortium name="EnsemblMetazoa"/>
        </authorList>
    </citation>
    <scope>IDENTIFICATION</scope>
    <source>
        <strain evidence="3">JHB</strain>
    </source>
</reference>
<dbReference type="Proteomes" id="UP000002320">
    <property type="component" value="Unassembled WGS sequence"/>
</dbReference>